<organism evidence="2 3">
    <name type="scientific">Allorhodopirellula heiligendammensis</name>
    <dbReference type="NCBI Taxonomy" id="2714739"/>
    <lineage>
        <taxon>Bacteria</taxon>
        <taxon>Pseudomonadati</taxon>
        <taxon>Planctomycetota</taxon>
        <taxon>Planctomycetia</taxon>
        <taxon>Pirellulales</taxon>
        <taxon>Pirellulaceae</taxon>
        <taxon>Allorhodopirellula</taxon>
    </lineage>
</organism>
<keyword evidence="1" id="KW-0472">Membrane</keyword>
<comment type="caution">
    <text evidence="2">The sequence shown here is derived from an EMBL/GenBank/DDBJ whole genome shotgun (WGS) entry which is preliminary data.</text>
</comment>
<protein>
    <submittedName>
        <fullName evidence="2">Uncharacterized protein</fullName>
    </submittedName>
</protein>
<gene>
    <name evidence="2" type="ORF">Poly21_11970</name>
</gene>
<accession>A0A5C6C6E7</accession>
<evidence type="ECO:0000256" key="1">
    <source>
        <dbReference type="SAM" id="Phobius"/>
    </source>
</evidence>
<dbReference type="RefSeq" id="WP_146405941.1">
    <property type="nucleotide sequence ID" value="NZ_SJPU01000001.1"/>
</dbReference>
<sequence>MNPDSTRPFNPPHVAHGVAPQPFLLSLRFWIPTVICLFALLAIPIAFMYGAVVGNSQVYRNSSTQQQIRIESFLSQFPDAFGDLTVEHASDGWAYPIGSVPQQSDYDRLADALHRMFGDELGDRMLGSVEINAAP</sequence>
<feature type="transmembrane region" description="Helical" evidence="1">
    <location>
        <begin position="29"/>
        <end position="52"/>
    </location>
</feature>
<dbReference type="AlphaFoldDB" id="A0A5C6C6E7"/>
<evidence type="ECO:0000313" key="3">
    <source>
        <dbReference type="Proteomes" id="UP000319908"/>
    </source>
</evidence>
<dbReference type="EMBL" id="SJPU01000001">
    <property type="protein sequence ID" value="TWU19026.1"/>
    <property type="molecule type" value="Genomic_DNA"/>
</dbReference>
<reference evidence="2 3" key="1">
    <citation type="journal article" date="2020" name="Antonie Van Leeuwenhoek">
        <title>Rhodopirellula heiligendammensis sp. nov., Rhodopirellula pilleata sp. nov., and Rhodopirellula solitaria sp. nov. isolated from natural or artificial marine surfaces in Northern Germany and California, USA, and emended description of the genus Rhodopirellula.</title>
        <authorList>
            <person name="Kallscheuer N."/>
            <person name="Wiegand S."/>
            <person name="Jogler M."/>
            <person name="Boedeker C."/>
            <person name="Peeters S.H."/>
            <person name="Rast P."/>
            <person name="Heuer A."/>
            <person name="Jetten M.S.M."/>
            <person name="Rohde M."/>
            <person name="Jogler C."/>
        </authorList>
    </citation>
    <scope>NUCLEOTIDE SEQUENCE [LARGE SCALE GENOMIC DNA]</scope>
    <source>
        <strain evidence="2 3">Poly21</strain>
    </source>
</reference>
<dbReference type="Proteomes" id="UP000319908">
    <property type="component" value="Unassembled WGS sequence"/>
</dbReference>
<keyword evidence="1" id="KW-0812">Transmembrane</keyword>
<keyword evidence="1" id="KW-1133">Transmembrane helix</keyword>
<proteinExistence type="predicted"/>
<keyword evidence="3" id="KW-1185">Reference proteome</keyword>
<evidence type="ECO:0000313" key="2">
    <source>
        <dbReference type="EMBL" id="TWU19026.1"/>
    </source>
</evidence>
<dbReference type="OrthoDB" id="9854283at2"/>
<name>A0A5C6C6E7_9BACT</name>